<dbReference type="InterPro" id="IPR036236">
    <property type="entry name" value="Znf_C2H2_sf"/>
</dbReference>
<dbReference type="SUPFAM" id="SSF57667">
    <property type="entry name" value="beta-beta-alpha zinc fingers"/>
    <property type="match status" value="1"/>
</dbReference>
<keyword evidence="4 7" id="KW-0863">Zinc-finger</keyword>
<feature type="region of interest" description="Disordered" evidence="8">
    <location>
        <begin position="51"/>
        <end position="79"/>
    </location>
</feature>
<reference evidence="11" key="1">
    <citation type="journal article" date="2015" name="PLoS Genet.">
        <title>The dynamic genome and transcriptome of the human fungal pathogen Blastomyces and close relative Emmonsia.</title>
        <authorList>
            <person name="Munoz J.F."/>
            <person name="Gauthier G.M."/>
            <person name="Desjardins C.A."/>
            <person name="Gallo J.E."/>
            <person name="Holder J."/>
            <person name="Sullivan T.D."/>
            <person name="Marty A.J."/>
            <person name="Carmen J.C."/>
            <person name="Chen Z."/>
            <person name="Ding L."/>
            <person name="Gujja S."/>
            <person name="Magrini V."/>
            <person name="Misas E."/>
            <person name="Mitreva M."/>
            <person name="Priest M."/>
            <person name="Saif S."/>
            <person name="Whiston E.A."/>
            <person name="Young S."/>
            <person name="Zeng Q."/>
            <person name="Goldman W.E."/>
            <person name="Mardis E.R."/>
            <person name="Taylor J.W."/>
            <person name="McEwen J.G."/>
            <person name="Clay O.K."/>
            <person name="Klein B.S."/>
            <person name="Cuomo C.A."/>
        </authorList>
    </citation>
    <scope>NUCLEOTIDE SEQUENCE [LARGE SCALE GENOMIC DNA]</scope>
    <source>
        <strain evidence="11">UAMH 3008</strain>
    </source>
</reference>
<comment type="subcellular location">
    <subcellularLocation>
        <location evidence="1">Nucleus</location>
    </subcellularLocation>
</comment>
<dbReference type="InterPro" id="IPR051059">
    <property type="entry name" value="VerF-like"/>
</dbReference>
<dbReference type="Proteomes" id="UP000034164">
    <property type="component" value="Unassembled WGS sequence"/>
</dbReference>
<dbReference type="GO" id="GO:0000978">
    <property type="term" value="F:RNA polymerase II cis-regulatory region sequence-specific DNA binding"/>
    <property type="evidence" value="ECO:0007669"/>
    <property type="project" value="InterPro"/>
</dbReference>
<dbReference type="GO" id="GO:0005634">
    <property type="term" value="C:nucleus"/>
    <property type="evidence" value="ECO:0007669"/>
    <property type="project" value="UniProtKB-SubCell"/>
</dbReference>
<evidence type="ECO:0000256" key="2">
    <source>
        <dbReference type="ARBA" id="ARBA00022723"/>
    </source>
</evidence>
<dbReference type="GO" id="GO:0000981">
    <property type="term" value="F:DNA-binding transcription factor activity, RNA polymerase II-specific"/>
    <property type="evidence" value="ECO:0007669"/>
    <property type="project" value="InterPro"/>
</dbReference>
<dbReference type="VEuPathDB" id="FungiDB:EMCG_08222"/>
<dbReference type="InterPro" id="IPR013087">
    <property type="entry name" value="Znf_C2H2_type"/>
</dbReference>
<evidence type="ECO:0000313" key="11">
    <source>
        <dbReference type="Proteomes" id="UP000034164"/>
    </source>
</evidence>
<dbReference type="PROSITE" id="PS50157">
    <property type="entry name" value="ZINC_FINGER_C2H2_2"/>
    <property type="match status" value="1"/>
</dbReference>
<evidence type="ECO:0000259" key="9">
    <source>
        <dbReference type="PROSITE" id="PS50157"/>
    </source>
</evidence>
<evidence type="ECO:0000256" key="4">
    <source>
        <dbReference type="ARBA" id="ARBA00022771"/>
    </source>
</evidence>
<dbReference type="PROSITE" id="PS00028">
    <property type="entry name" value="ZINC_FINGER_C2H2_1"/>
    <property type="match status" value="1"/>
</dbReference>
<feature type="compositionally biased region" description="Polar residues" evidence="8">
    <location>
        <begin position="55"/>
        <end position="79"/>
    </location>
</feature>
<keyword evidence="6" id="KW-0539">Nucleus</keyword>
<keyword evidence="2" id="KW-0479">Metal-binding</keyword>
<sequence>MDPNLKAQVPRPLSANIPPQGPWPNLVFPPLQHPQSHSPVPHTYLEQLYIDDMPNPSTSANVDSQQQYQSHGLLPPSSSRSQVYQPIVLAPPWDRRPEYNALPSGALSQAENRRSTLGNADGILPNLSGRPAAIIGMAIPAIPAIPMKDADGKFPCPLCDKTYLHAKHLKRHLLRHTGDRSYMCVLCNDAFFRSDILKRHFQKCSLRRGNPTGVGHLAHRRAHLEKAQTASAVSKSVPGDISSSVPASNGTVRTTFGEEAVNGVAVVPGQYPRYVEEQPLGYPMQPVGVLSRGEVYHDYPREVPRLPLMAISRQW</sequence>
<protein>
    <recommendedName>
        <fullName evidence="9">C2H2-type domain-containing protein</fullName>
    </recommendedName>
</protein>
<keyword evidence="5" id="KW-0862">Zinc</keyword>
<name>A0A0G2I6D0_9EURO</name>
<dbReference type="AlphaFoldDB" id="A0A0G2I6D0"/>
<proteinExistence type="predicted"/>
<dbReference type="GO" id="GO:0008270">
    <property type="term" value="F:zinc ion binding"/>
    <property type="evidence" value="ECO:0007669"/>
    <property type="project" value="UniProtKB-KW"/>
</dbReference>
<evidence type="ECO:0000256" key="3">
    <source>
        <dbReference type="ARBA" id="ARBA00022737"/>
    </source>
</evidence>
<dbReference type="OrthoDB" id="9439903at2759"/>
<accession>A0A0G2I6D0</accession>
<dbReference type="PANTHER" id="PTHR40626">
    <property type="entry name" value="MIP31509P"/>
    <property type="match status" value="1"/>
</dbReference>
<evidence type="ECO:0000256" key="1">
    <source>
        <dbReference type="ARBA" id="ARBA00004123"/>
    </source>
</evidence>
<gene>
    <name evidence="10" type="ORF">EMCG_08222</name>
</gene>
<feature type="domain" description="C2H2-type" evidence="9">
    <location>
        <begin position="154"/>
        <end position="181"/>
    </location>
</feature>
<organism evidence="10 11">
    <name type="scientific">[Emmonsia] crescens</name>
    <dbReference type="NCBI Taxonomy" id="73230"/>
    <lineage>
        <taxon>Eukaryota</taxon>
        <taxon>Fungi</taxon>
        <taxon>Dikarya</taxon>
        <taxon>Ascomycota</taxon>
        <taxon>Pezizomycotina</taxon>
        <taxon>Eurotiomycetes</taxon>
        <taxon>Eurotiomycetidae</taxon>
        <taxon>Onygenales</taxon>
        <taxon>Ajellomycetaceae</taxon>
        <taxon>Emergomyces</taxon>
    </lineage>
</organism>
<keyword evidence="3" id="KW-0677">Repeat</keyword>
<dbReference type="GO" id="GO:0000785">
    <property type="term" value="C:chromatin"/>
    <property type="evidence" value="ECO:0007669"/>
    <property type="project" value="TreeGrafter"/>
</dbReference>
<dbReference type="SMART" id="SM00355">
    <property type="entry name" value="ZnF_C2H2"/>
    <property type="match status" value="2"/>
</dbReference>
<evidence type="ECO:0000256" key="7">
    <source>
        <dbReference type="PROSITE-ProRule" id="PRU00042"/>
    </source>
</evidence>
<evidence type="ECO:0000313" key="10">
    <source>
        <dbReference type="EMBL" id="KKZ66023.1"/>
    </source>
</evidence>
<dbReference type="Gene3D" id="3.30.160.60">
    <property type="entry name" value="Classic Zinc Finger"/>
    <property type="match status" value="1"/>
</dbReference>
<dbReference type="EMBL" id="LCZI01000542">
    <property type="protein sequence ID" value="KKZ66023.1"/>
    <property type="molecule type" value="Genomic_DNA"/>
</dbReference>
<evidence type="ECO:0000256" key="5">
    <source>
        <dbReference type="ARBA" id="ARBA00022833"/>
    </source>
</evidence>
<comment type="caution">
    <text evidence="10">The sequence shown here is derived from an EMBL/GenBank/DDBJ whole genome shotgun (WGS) entry which is preliminary data.</text>
</comment>
<evidence type="ECO:0000256" key="8">
    <source>
        <dbReference type="SAM" id="MobiDB-lite"/>
    </source>
</evidence>
<dbReference type="PANTHER" id="PTHR40626:SF12">
    <property type="entry name" value="RFEC"/>
    <property type="match status" value="1"/>
</dbReference>
<evidence type="ECO:0000256" key="6">
    <source>
        <dbReference type="ARBA" id="ARBA00023242"/>
    </source>
</evidence>